<comment type="caution">
    <text evidence="2">The sequence shown here is derived from an EMBL/GenBank/DDBJ whole genome shotgun (WGS) entry which is preliminary data.</text>
</comment>
<sequence length="254" mass="27142">MSEEDGARLLGSLRTVEVPASDGVSVSRAIRTGKRAKSLRVAAAGALVLLVAGVVPLLIRPDAAPPPATAVTFDPSVRNISVGSVPGLKPETYTTERTAQKIALVGTGGQSAYVTVLKAGTIKPLPGDAVPDVNGKRAMRNDAYLAFEWEPGAWATVQVRGFPDNEDRARRLAESLRFDEQIKIKVTYTVQTSWELESVRDTRGNVELVFTNAVRLSVQRGVAVTQGGRASEAELDALKASVRLTNPPVTNPFR</sequence>
<organism evidence="2 3">
    <name type="scientific">Lentzea sokolovensis</name>
    <dbReference type="NCBI Taxonomy" id="3095429"/>
    <lineage>
        <taxon>Bacteria</taxon>
        <taxon>Bacillati</taxon>
        <taxon>Actinomycetota</taxon>
        <taxon>Actinomycetes</taxon>
        <taxon>Pseudonocardiales</taxon>
        <taxon>Pseudonocardiaceae</taxon>
        <taxon>Lentzea</taxon>
    </lineage>
</organism>
<keyword evidence="1" id="KW-0472">Membrane</keyword>
<reference evidence="2 3" key="2">
    <citation type="submission" date="2023-11" db="EMBL/GenBank/DDBJ databases">
        <authorList>
            <person name="Lara A.C."/>
            <person name="Chronakova A."/>
        </authorList>
    </citation>
    <scope>NUCLEOTIDE SEQUENCE [LARGE SCALE GENOMIC DNA]</scope>
    <source>
        <strain evidence="2 3">BCCO 10_0061</strain>
    </source>
</reference>
<dbReference type="RefSeq" id="WP_319975086.1">
    <property type="nucleotide sequence ID" value="NZ_JAXAVU010000006.1"/>
</dbReference>
<dbReference type="Proteomes" id="UP001285352">
    <property type="component" value="Unassembled WGS sequence"/>
</dbReference>
<keyword evidence="3" id="KW-1185">Reference proteome</keyword>
<accession>A0ABU4UTF8</accession>
<keyword evidence="1" id="KW-1133">Transmembrane helix</keyword>
<protein>
    <submittedName>
        <fullName evidence="2">Uncharacterized protein</fullName>
    </submittedName>
</protein>
<proteinExistence type="predicted"/>
<evidence type="ECO:0000256" key="1">
    <source>
        <dbReference type="SAM" id="Phobius"/>
    </source>
</evidence>
<evidence type="ECO:0000313" key="2">
    <source>
        <dbReference type="EMBL" id="MDX8142784.1"/>
    </source>
</evidence>
<keyword evidence="1" id="KW-0812">Transmembrane</keyword>
<dbReference type="EMBL" id="JAXAVU010000006">
    <property type="protein sequence ID" value="MDX8142784.1"/>
    <property type="molecule type" value="Genomic_DNA"/>
</dbReference>
<feature type="transmembrane region" description="Helical" evidence="1">
    <location>
        <begin position="38"/>
        <end position="59"/>
    </location>
</feature>
<name>A0ABU4UTF8_9PSEU</name>
<reference evidence="2 3" key="1">
    <citation type="submission" date="2023-11" db="EMBL/GenBank/DDBJ databases">
        <title>Lentzea sokolovensis, sp. nov., Lentzea kristufkii, sp. nov., and Lentzea miocenensis, sp. nov., rare actinobacteria from Sokolov Coal Basin, Miocene lacustrine sediment, Czech Republic.</title>
        <authorList>
            <person name="Lara A."/>
            <person name="Kotroba L."/>
            <person name="Nouioui I."/>
            <person name="Neumann-Schaal M."/>
            <person name="Mast Y."/>
            <person name="Chronakova A."/>
        </authorList>
    </citation>
    <scope>NUCLEOTIDE SEQUENCE [LARGE SCALE GENOMIC DNA]</scope>
    <source>
        <strain evidence="2 3">BCCO 10_0061</strain>
    </source>
</reference>
<evidence type="ECO:0000313" key="3">
    <source>
        <dbReference type="Proteomes" id="UP001285352"/>
    </source>
</evidence>
<gene>
    <name evidence="2" type="ORF">SK854_11725</name>
</gene>